<feature type="active site" description="Proton donor" evidence="5">
    <location>
        <position position="196"/>
    </location>
</feature>
<evidence type="ECO:0000256" key="3">
    <source>
        <dbReference type="ARBA" id="ARBA00022857"/>
    </source>
</evidence>
<dbReference type="GO" id="GO:0005737">
    <property type="term" value="C:cytoplasm"/>
    <property type="evidence" value="ECO:0007669"/>
    <property type="project" value="UniProtKB-SubCell"/>
</dbReference>
<comment type="catalytic activity">
    <reaction evidence="5">
        <text>7-aminomethyl-7-carbaguanine + 2 NADP(+) = 7-cyano-7-carbaguanine + 2 NADPH + 3 H(+)</text>
        <dbReference type="Rhea" id="RHEA:13409"/>
        <dbReference type="ChEBI" id="CHEBI:15378"/>
        <dbReference type="ChEBI" id="CHEBI:45075"/>
        <dbReference type="ChEBI" id="CHEBI:57783"/>
        <dbReference type="ChEBI" id="CHEBI:58349"/>
        <dbReference type="ChEBI" id="CHEBI:58703"/>
        <dbReference type="EC" id="1.7.1.13"/>
    </reaction>
</comment>
<dbReference type="GO" id="GO:0008616">
    <property type="term" value="P:tRNA queuosine(34) biosynthetic process"/>
    <property type="evidence" value="ECO:0007669"/>
    <property type="project" value="UniProtKB-UniRule"/>
</dbReference>
<name>A0A291E5K6_9ENTR</name>
<dbReference type="EMBL" id="CP023526">
    <property type="protein sequence ID" value="ATF95364.1"/>
    <property type="molecule type" value="Genomic_DNA"/>
</dbReference>
<gene>
    <name evidence="8" type="primary">queF_2</name>
    <name evidence="5" type="synonym">queF</name>
    <name evidence="7" type="ORF">CO704_25035</name>
    <name evidence="8" type="ORF">NCTC12120_05165</name>
</gene>
<dbReference type="RefSeq" id="WP_061277056.1">
    <property type="nucleotide sequence ID" value="NZ_CP023526.1"/>
</dbReference>
<feature type="binding site" evidence="5">
    <location>
        <begin position="88"/>
        <end position="89"/>
    </location>
    <ligand>
        <name>NADPH</name>
        <dbReference type="ChEBI" id="CHEBI:57783"/>
    </ligand>
</feature>
<feature type="active site" description="Thioimide intermediate" evidence="5">
    <location>
        <position position="189"/>
    </location>
</feature>
<dbReference type="InterPro" id="IPR029500">
    <property type="entry name" value="QueF"/>
</dbReference>
<comment type="pathway">
    <text evidence="5">tRNA modification; tRNA-queuosine biosynthesis.</text>
</comment>
<comment type="similarity">
    <text evidence="5">Belongs to the GTP cyclohydrolase I family. QueF type 2 subfamily.</text>
</comment>
<proteinExistence type="inferred from homology"/>
<feature type="binding site" evidence="5">
    <location>
        <begin position="257"/>
        <end position="258"/>
    </location>
    <ligand>
        <name>NADPH</name>
        <dbReference type="ChEBI" id="CHEBI:57783"/>
    </ligand>
</feature>
<dbReference type="InterPro" id="IPR050084">
    <property type="entry name" value="NADPH_dep_7-cyano-7-deazaG_red"/>
</dbReference>
<dbReference type="HAMAP" id="MF_00817">
    <property type="entry name" value="QueF_type2"/>
    <property type="match status" value="1"/>
</dbReference>
<feature type="domain" description="NADPH-dependent 7-cyano-7-deazaguanine reductase N-terminal" evidence="6">
    <location>
        <begin position="20"/>
        <end position="129"/>
    </location>
</feature>
<dbReference type="GO" id="GO:0033739">
    <property type="term" value="F:preQ1 synthase activity"/>
    <property type="evidence" value="ECO:0007669"/>
    <property type="project" value="UniProtKB-UniRule"/>
</dbReference>
<dbReference type="PANTHER" id="PTHR34354">
    <property type="entry name" value="NADPH-DEPENDENT 7-CYANO-7-DEAZAGUANINE REDUCTASE"/>
    <property type="match status" value="1"/>
</dbReference>
<dbReference type="Proteomes" id="UP000251197">
    <property type="component" value="Unassembled WGS sequence"/>
</dbReference>
<dbReference type="Gene3D" id="3.30.1130.10">
    <property type="match status" value="2"/>
</dbReference>
<dbReference type="PIRSF" id="PIRSF004750">
    <property type="entry name" value="Nitrile_oxidored_YqcD_prd"/>
    <property type="match status" value="1"/>
</dbReference>
<evidence type="ECO:0000256" key="4">
    <source>
        <dbReference type="ARBA" id="ARBA00023002"/>
    </source>
</evidence>
<comment type="function">
    <text evidence="5">Catalyzes the NADPH-dependent reduction of 7-cyano-7-deazaguanine (preQ0) to 7-aminomethyl-7-deazaguanine (preQ1).</text>
</comment>
<dbReference type="InterPro" id="IPR043133">
    <property type="entry name" value="GTP-CH-I_C/QueF"/>
</dbReference>
<dbReference type="Pfam" id="PF14819">
    <property type="entry name" value="QueF_N"/>
    <property type="match status" value="1"/>
</dbReference>
<sequence length="281" mass="31731">MPDYDEDALSVLGSKIAPPQTYSPSILESLPRSLGRKQAGITGEGNLPFSGFDLWTAYEISWLNEKGKPIVAIGEFEIPATTPGLIESKSLKLYLNSFNQTKIRSHDAVAAILTKDLSQVAGGEVKVRLYPHFIGFNHTIMALPGINIDHEDIDVKDYSFSPEILNNAVTDDAITVSEMLTSNLLKSNCLVTNQPDWGSLIIKYEGKKINPKRLLHYIISFRNHNEFHEQCVERIFMDIKQYCRPQKLSVFARYTRRGGLDINPFRSDFESILPTTRLIRQ</sequence>
<reference evidence="7 9" key="1">
    <citation type="submission" date="2017-09" db="EMBL/GenBank/DDBJ databases">
        <title>FDA dAtabase for Regulatory Grade micrObial Sequences (FDA-ARGOS): Supporting development and validation of Infectious Disease Dx tests.</title>
        <authorList>
            <person name="Minogue T."/>
            <person name="Wolcott M."/>
            <person name="Wasieloski L."/>
            <person name="Aguilar W."/>
            <person name="Moore D."/>
            <person name="Tallon L."/>
            <person name="Sadzewicz L."/>
            <person name="Ott S."/>
            <person name="Zhao X."/>
            <person name="Nagaraj S."/>
            <person name="Vavikolanu K."/>
            <person name="Aluvathingal J."/>
            <person name="Nadendla S."/>
            <person name="Sichtig H."/>
        </authorList>
    </citation>
    <scope>NUCLEOTIDE SEQUENCE [LARGE SCALE GENOMIC DNA]</scope>
    <source>
        <strain evidence="7 9">FDAARGOS_392</strain>
        <plasmid evidence="9">Plasmid unnamed</plasmid>
        <plasmid evidence="7">unnamed</plasmid>
    </source>
</reference>
<feature type="binding site" evidence="5">
    <location>
        <begin position="86"/>
        <end position="88"/>
    </location>
    <ligand>
        <name>substrate</name>
    </ligand>
</feature>
<dbReference type="EC" id="1.7.1.13" evidence="5"/>
<dbReference type="Pfam" id="PF14489">
    <property type="entry name" value="QueF"/>
    <property type="match status" value="1"/>
</dbReference>
<keyword evidence="4 5" id="KW-0560">Oxidoreductase</keyword>
<dbReference type="SUPFAM" id="SSF55620">
    <property type="entry name" value="Tetrahydrobiopterin biosynthesis enzymes-like"/>
    <property type="match status" value="1"/>
</dbReference>
<dbReference type="Proteomes" id="UP000217979">
    <property type="component" value="Plasmid unnamed"/>
</dbReference>
<feature type="binding site" evidence="5">
    <location>
        <begin position="228"/>
        <end position="229"/>
    </location>
    <ligand>
        <name>substrate</name>
    </ligand>
</feature>
<dbReference type="InterPro" id="IPR016428">
    <property type="entry name" value="QueF_type2"/>
</dbReference>
<comment type="subcellular location">
    <subcellularLocation>
        <location evidence="5">Cytoplasm</location>
    </subcellularLocation>
</comment>
<keyword evidence="2 5" id="KW-0671">Queuosine biosynthesis</keyword>
<evidence type="ECO:0000313" key="10">
    <source>
        <dbReference type="Proteomes" id="UP000251197"/>
    </source>
</evidence>
<evidence type="ECO:0000313" key="8">
    <source>
        <dbReference type="EMBL" id="SQC91983.1"/>
    </source>
</evidence>
<dbReference type="PANTHER" id="PTHR34354:SF1">
    <property type="entry name" value="NADPH-DEPENDENT 7-CYANO-7-DEAZAGUANINE REDUCTASE"/>
    <property type="match status" value="1"/>
</dbReference>
<evidence type="ECO:0000313" key="9">
    <source>
        <dbReference type="Proteomes" id="UP000217979"/>
    </source>
</evidence>
<evidence type="ECO:0000256" key="2">
    <source>
        <dbReference type="ARBA" id="ARBA00022785"/>
    </source>
</evidence>
<keyword evidence="1 5" id="KW-0963">Cytoplasm</keyword>
<comment type="subunit">
    <text evidence="5">Homodimer.</text>
</comment>
<reference evidence="8 10" key="2">
    <citation type="submission" date="2018-06" db="EMBL/GenBank/DDBJ databases">
        <authorList>
            <consortium name="Pathogen Informatics"/>
            <person name="Doyle S."/>
        </authorList>
    </citation>
    <scope>NUCLEOTIDE SEQUENCE [LARGE SCALE GENOMIC DNA]</scope>
    <source>
        <strain evidence="8 10">NCTC12120</strain>
    </source>
</reference>
<geneLocation type="plasmid" evidence="7">
    <name>unnamed</name>
</geneLocation>
<accession>A0A291E5K6</accession>
<dbReference type="NCBIfam" id="TIGR03138">
    <property type="entry name" value="QueF"/>
    <property type="match status" value="1"/>
</dbReference>
<evidence type="ECO:0000256" key="1">
    <source>
        <dbReference type="ARBA" id="ARBA00022490"/>
    </source>
</evidence>
<dbReference type="AlphaFoldDB" id="A0A291E5K6"/>
<dbReference type="UniPathway" id="UPA00392"/>
<dbReference type="EMBL" id="UAVU01000009">
    <property type="protein sequence ID" value="SQC91983.1"/>
    <property type="molecule type" value="Genomic_DNA"/>
</dbReference>
<evidence type="ECO:0000259" key="6">
    <source>
        <dbReference type="Pfam" id="PF14819"/>
    </source>
</evidence>
<evidence type="ECO:0000256" key="5">
    <source>
        <dbReference type="HAMAP-Rule" id="MF_00817"/>
    </source>
</evidence>
<keyword evidence="3 5" id="KW-0521">NADP</keyword>
<dbReference type="InterPro" id="IPR029139">
    <property type="entry name" value="QueF_N"/>
</dbReference>
<keyword evidence="7" id="KW-0614">Plasmid</keyword>
<evidence type="ECO:0000313" key="7">
    <source>
        <dbReference type="EMBL" id="ATF95364.1"/>
    </source>
</evidence>
<protein>
    <recommendedName>
        <fullName evidence="5">NADPH-dependent 7-cyano-7-deazaguanine reductase</fullName>
        <ecNumber evidence="5">1.7.1.13</ecNumber>
    </recommendedName>
    <alternativeName>
        <fullName evidence="5">7-cyano-7-carbaguanine reductase</fullName>
    </alternativeName>
    <alternativeName>
        <fullName evidence="5">NADPH-dependent nitrile oxidoreductase</fullName>
    </alternativeName>
    <alternativeName>
        <fullName evidence="5">PreQ(0) reductase</fullName>
    </alternativeName>
</protein>
<organism evidence="7 9">
    <name type="scientific">Cedecea neteri</name>
    <dbReference type="NCBI Taxonomy" id="158822"/>
    <lineage>
        <taxon>Bacteria</taxon>
        <taxon>Pseudomonadati</taxon>
        <taxon>Pseudomonadota</taxon>
        <taxon>Gammaproteobacteria</taxon>
        <taxon>Enterobacterales</taxon>
        <taxon>Enterobacteriaceae</taxon>
        <taxon>Cedecea</taxon>
    </lineage>
</organism>